<keyword evidence="5" id="KW-0812">Transmembrane</keyword>
<evidence type="ECO:0000313" key="13">
    <source>
        <dbReference type="EMBL" id="SAL06859.1"/>
    </source>
</evidence>
<dbReference type="GO" id="GO:0034220">
    <property type="term" value="P:monoatomic ion transmembrane transport"/>
    <property type="evidence" value="ECO:0007669"/>
    <property type="project" value="InterPro"/>
</dbReference>
<evidence type="ECO:0000256" key="10">
    <source>
        <dbReference type="ARBA" id="ARBA00023237"/>
    </source>
</evidence>
<comment type="subunit">
    <text evidence="2">Homotrimer.</text>
</comment>
<dbReference type="AlphaFoldDB" id="A0A158EJ30"/>
<comment type="caution">
    <text evidence="13">The sequence shown here is derived from an EMBL/GenBank/DDBJ whole genome shotgun (WGS) entry which is preliminary data.</text>
</comment>
<dbReference type="InterPro" id="IPR050298">
    <property type="entry name" value="Gram-neg_bact_OMP"/>
</dbReference>
<keyword evidence="14" id="KW-1185">Reference proteome</keyword>
<gene>
    <name evidence="13" type="ORF">AWB78_08286</name>
</gene>
<dbReference type="EMBL" id="FCOX02000141">
    <property type="protein sequence ID" value="SAL06859.1"/>
    <property type="molecule type" value="Genomic_DNA"/>
</dbReference>
<dbReference type="InterPro" id="IPR002299">
    <property type="entry name" value="Porin_Neis"/>
</dbReference>
<feature type="chain" id="PRO_5007625213" evidence="11">
    <location>
        <begin position="27"/>
        <end position="407"/>
    </location>
</feature>
<evidence type="ECO:0000256" key="8">
    <source>
        <dbReference type="ARBA" id="ARBA00023114"/>
    </source>
</evidence>
<dbReference type="Pfam" id="PF13609">
    <property type="entry name" value="Porin_4"/>
    <property type="match status" value="1"/>
</dbReference>
<keyword evidence="6 11" id="KW-0732">Signal</keyword>
<evidence type="ECO:0000256" key="4">
    <source>
        <dbReference type="ARBA" id="ARBA00022452"/>
    </source>
</evidence>
<dbReference type="GO" id="GO:0046930">
    <property type="term" value="C:pore complex"/>
    <property type="evidence" value="ECO:0007669"/>
    <property type="project" value="UniProtKB-KW"/>
</dbReference>
<keyword evidence="10" id="KW-0998">Cell outer membrane</keyword>
<evidence type="ECO:0000256" key="3">
    <source>
        <dbReference type="ARBA" id="ARBA00022448"/>
    </source>
</evidence>
<dbReference type="GO" id="GO:0015288">
    <property type="term" value="F:porin activity"/>
    <property type="evidence" value="ECO:0007669"/>
    <property type="project" value="UniProtKB-KW"/>
</dbReference>
<dbReference type="PANTHER" id="PTHR34501">
    <property type="entry name" value="PROTEIN YDDL-RELATED"/>
    <property type="match status" value="1"/>
</dbReference>
<feature type="signal peptide" evidence="11">
    <location>
        <begin position="1"/>
        <end position="26"/>
    </location>
</feature>
<dbReference type="GO" id="GO:0009279">
    <property type="term" value="C:cell outer membrane"/>
    <property type="evidence" value="ECO:0007669"/>
    <property type="project" value="UniProtKB-SubCell"/>
</dbReference>
<comment type="subcellular location">
    <subcellularLocation>
        <location evidence="1">Cell outer membrane</location>
        <topology evidence="1">Multi-pass membrane protein</topology>
    </subcellularLocation>
</comment>
<name>A0A158EJ30_9BURK</name>
<dbReference type="CDD" id="cd00342">
    <property type="entry name" value="gram_neg_porins"/>
    <property type="match status" value="1"/>
</dbReference>
<protein>
    <submittedName>
        <fullName evidence="13">Outer membrane protein (Porin)</fullName>
    </submittedName>
</protein>
<evidence type="ECO:0000256" key="1">
    <source>
        <dbReference type="ARBA" id="ARBA00004571"/>
    </source>
</evidence>
<evidence type="ECO:0000259" key="12">
    <source>
        <dbReference type="Pfam" id="PF13609"/>
    </source>
</evidence>
<keyword evidence="4" id="KW-1134">Transmembrane beta strand</keyword>
<dbReference type="InterPro" id="IPR023614">
    <property type="entry name" value="Porin_dom_sf"/>
</dbReference>
<dbReference type="SUPFAM" id="SSF56935">
    <property type="entry name" value="Porins"/>
    <property type="match status" value="1"/>
</dbReference>
<evidence type="ECO:0000256" key="9">
    <source>
        <dbReference type="ARBA" id="ARBA00023136"/>
    </source>
</evidence>
<dbReference type="OrthoDB" id="8982743at2"/>
<evidence type="ECO:0000313" key="14">
    <source>
        <dbReference type="Proteomes" id="UP000071859"/>
    </source>
</evidence>
<evidence type="ECO:0000256" key="2">
    <source>
        <dbReference type="ARBA" id="ARBA00011233"/>
    </source>
</evidence>
<keyword evidence="8" id="KW-0626">Porin</keyword>
<dbReference type="PRINTS" id="PR00184">
    <property type="entry name" value="NEISSPPORIN"/>
</dbReference>
<proteinExistence type="predicted"/>
<reference evidence="13" key="1">
    <citation type="submission" date="2016-01" db="EMBL/GenBank/DDBJ databases">
        <authorList>
            <person name="Peeters C."/>
        </authorList>
    </citation>
    <scope>NUCLEOTIDE SEQUENCE</scope>
    <source>
        <strain evidence="13">LMG 29321</strain>
    </source>
</reference>
<evidence type="ECO:0000256" key="7">
    <source>
        <dbReference type="ARBA" id="ARBA00023065"/>
    </source>
</evidence>
<dbReference type="Gene3D" id="2.40.160.10">
    <property type="entry name" value="Porin"/>
    <property type="match status" value="1"/>
</dbReference>
<dbReference type="PRINTS" id="PR00182">
    <property type="entry name" value="ECOLNEIPORIN"/>
</dbReference>
<keyword evidence="9" id="KW-0472">Membrane</keyword>
<dbReference type="InterPro" id="IPR001702">
    <property type="entry name" value="Porin_Gram-ve"/>
</dbReference>
<sequence>MDRIIRSLCVASLGTFAVASFTPAVAQNSVTLYGAIDNGIGYQSSQTALGSTSNGKSAVKMVNGVWLGSRFGLRGSEDLGGGTKAVFTLEEGFNSSTGGQAVTGLMFNRQSFVGVTNDRYGSLAAGRQYASYFQLMSPFGPTAWITGYTGAHPGDIDGLDTVYRSNNTILYTSPRIFGVVISGSYSLAGIPGSINQGSSYSGAMSYAQGPVAAGVGFSRINNSTVGGGAYGADSATSNAGAQQGLSALNFGYQTAQAQQRFAAGASYVLSSAFDIRAIYTNVQYIPGTGSAFASEAIFNTGGVVFHWKPFVALDLVAEYSYTRATEANGITDSARYHQIVLSQYYAISKRTGLYASEGFTRAGGETLGGNGMGSIIGATATVGDGYNSTPSSSRSMFVGVAGIVHRF</sequence>
<organism evidence="13 14">
    <name type="scientific">Caballeronia calidae</name>
    <dbReference type="NCBI Taxonomy" id="1777139"/>
    <lineage>
        <taxon>Bacteria</taxon>
        <taxon>Pseudomonadati</taxon>
        <taxon>Pseudomonadota</taxon>
        <taxon>Betaproteobacteria</taxon>
        <taxon>Burkholderiales</taxon>
        <taxon>Burkholderiaceae</taxon>
        <taxon>Caballeronia</taxon>
    </lineage>
</organism>
<evidence type="ECO:0000256" key="6">
    <source>
        <dbReference type="ARBA" id="ARBA00022729"/>
    </source>
</evidence>
<dbReference type="InterPro" id="IPR033900">
    <property type="entry name" value="Gram_neg_porin_domain"/>
</dbReference>
<dbReference type="PANTHER" id="PTHR34501:SF9">
    <property type="entry name" value="MAJOR OUTER MEMBRANE PROTEIN P.IA"/>
    <property type="match status" value="1"/>
</dbReference>
<evidence type="ECO:0000256" key="11">
    <source>
        <dbReference type="SAM" id="SignalP"/>
    </source>
</evidence>
<evidence type="ECO:0000256" key="5">
    <source>
        <dbReference type="ARBA" id="ARBA00022692"/>
    </source>
</evidence>
<keyword evidence="3" id="KW-0813">Transport</keyword>
<dbReference type="Proteomes" id="UP000071859">
    <property type="component" value="Unassembled WGS sequence"/>
</dbReference>
<feature type="domain" description="Porin" evidence="12">
    <location>
        <begin position="17"/>
        <end position="361"/>
    </location>
</feature>
<dbReference type="RefSeq" id="WP_062612688.1">
    <property type="nucleotide sequence ID" value="NZ_FCOX02000141.1"/>
</dbReference>
<keyword evidence="7" id="KW-0406">Ion transport</keyword>
<accession>A0A158EJ30</accession>